<evidence type="ECO:0000313" key="2">
    <source>
        <dbReference type="Proteomes" id="UP000308197"/>
    </source>
</evidence>
<dbReference type="InParanoid" id="A0A5C3NSP6"/>
<sequence length="115" mass="12331">MWVAPEHTQAQARSLSARSQRPLSTLCALSSVPSATLALRRVHLFHEPCRGQTSTAAPVARLTAPSSALLQTPPCTLKCAPPPFTSPPERVCARSLGRYAFFPSSLEAARTSSPY</sequence>
<feature type="non-terminal residue" evidence="1">
    <location>
        <position position="115"/>
    </location>
</feature>
<accession>A0A5C3NSP6</accession>
<dbReference type="EMBL" id="ML211932">
    <property type="protein sequence ID" value="TFK79779.1"/>
    <property type="molecule type" value="Genomic_DNA"/>
</dbReference>
<dbReference type="AlphaFoldDB" id="A0A5C3NSP6"/>
<keyword evidence="2" id="KW-1185">Reference proteome</keyword>
<proteinExistence type="predicted"/>
<name>A0A5C3NSP6_9APHY</name>
<evidence type="ECO:0000313" key="1">
    <source>
        <dbReference type="EMBL" id="TFK79779.1"/>
    </source>
</evidence>
<protein>
    <submittedName>
        <fullName evidence="1">Uncharacterized protein</fullName>
    </submittedName>
</protein>
<gene>
    <name evidence="1" type="ORF">K466DRAFT_592214</name>
</gene>
<dbReference type="Proteomes" id="UP000308197">
    <property type="component" value="Unassembled WGS sequence"/>
</dbReference>
<organism evidence="1 2">
    <name type="scientific">Polyporus arcularius HHB13444</name>
    <dbReference type="NCBI Taxonomy" id="1314778"/>
    <lineage>
        <taxon>Eukaryota</taxon>
        <taxon>Fungi</taxon>
        <taxon>Dikarya</taxon>
        <taxon>Basidiomycota</taxon>
        <taxon>Agaricomycotina</taxon>
        <taxon>Agaricomycetes</taxon>
        <taxon>Polyporales</taxon>
        <taxon>Polyporaceae</taxon>
        <taxon>Polyporus</taxon>
    </lineage>
</organism>
<reference evidence="1 2" key="1">
    <citation type="journal article" date="2019" name="Nat. Ecol. Evol.">
        <title>Megaphylogeny resolves global patterns of mushroom evolution.</title>
        <authorList>
            <person name="Varga T."/>
            <person name="Krizsan K."/>
            <person name="Foldi C."/>
            <person name="Dima B."/>
            <person name="Sanchez-Garcia M."/>
            <person name="Sanchez-Ramirez S."/>
            <person name="Szollosi G.J."/>
            <person name="Szarkandi J.G."/>
            <person name="Papp V."/>
            <person name="Albert L."/>
            <person name="Andreopoulos W."/>
            <person name="Angelini C."/>
            <person name="Antonin V."/>
            <person name="Barry K.W."/>
            <person name="Bougher N.L."/>
            <person name="Buchanan P."/>
            <person name="Buyck B."/>
            <person name="Bense V."/>
            <person name="Catcheside P."/>
            <person name="Chovatia M."/>
            <person name="Cooper J."/>
            <person name="Damon W."/>
            <person name="Desjardin D."/>
            <person name="Finy P."/>
            <person name="Geml J."/>
            <person name="Haridas S."/>
            <person name="Hughes K."/>
            <person name="Justo A."/>
            <person name="Karasinski D."/>
            <person name="Kautmanova I."/>
            <person name="Kiss B."/>
            <person name="Kocsube S."/>
            <person name="Kotiranta H."/>
            <person name="LaButti K.M."/>
            <person name="Lechner B.E."/>
            <person name="Liimatainen K."/>
            <person name="Lipzen A."/>
            <person name="Lukacs Z."/>
            <person name="Mihaltcheva S."/>
            <person name="Morgado L.N."/>
            <person name="Niskanen T."/>
            <person name="Noordeloos M.E."/>
            <person name="Ohm R.A."/>
            <person name="Ortiz-Santana B."/>
            <person name="Ovrebo C."/>
            <person name="Racz N."/>
            <person name="Riley R."/>
            <person name="Savchenko A."/>
            <person name="Shiryaev A."/>
            <person name="Soop K."/>
            <person name="Spirin V."/>
            <person name="Szebenyi C."/>
            <person name="Tomsovsky M."/>
            <person name="Tulloss R.E."/>
            <person name="Uehling J."/>
            <person name="Grigoriev I.V."/>
            <person name="Vagvolgyi C."/>
            <person name="Papp T."/>
            <person name="Martin F.M."/>
            <person name="Miettinen O."/>
            <person name="Hibbett D.S."/>
            <person name="Nagy L.G."/>
        </authorList>
    </citation>
    <scope>NUCLEOTIDE SEQUENCE [LARGE SCALE GENOMIC DNA]</scope>
    <source>
        <strain evidence="1 2">HHB13444</strain>
    </source>
</reference>